<comment type="caution">
    <text evidence="3">The sequence shown here is derived from an EMBL/GenBank/DDBJ whole genome shotgun (WGS) entry which is preliminary data.</text>
</comment>
<reference evidence="4" key="1">
    <citation type="journal article" date="2019" name="Int. J. Syst. Evol. Microbiol.">
        <title>The Global Catalogue of Microorganisms (GCM) 10K type strain sequencing project: providing services to taxonomists for standard genome sequencing and annotation.</title>
        <authorList>
            <consortium name="The Broad Institute Genomics Platform"/>
            <consortium name="The Broad Institute Genome Sequencing Center for Infectious Disease"/>
            <person name="Wu L."/>
            <person name="Ma J."/>
        </authorList>
    </citation>
    <scope>NUCLEOTIDE SEQUENCE [LARGE SCALE GENOMIC DNA]</scope>
    <source>
        <strain evidence="4">JCM 17441</strain>
    </source>
</reference>
<keyword evidence="2" id="KW-0732">Signal</keyword>
<dbReference type="RefSeq" id="WP_345123469.1">
    <property type="nucleotide sequence ID" value="NZ_BAABAT010000003.1"/>
</dbReference>
<feature type="compositionally biased region" description="Low complexity" evidence="1">
    <location>
        <begin position="34"/>
        <end position="44"/>
    </location>
</feature>
<protein>
    <recommendedName>
        <fullName evidence="5">Lipoprotein</fullName>
    </recommendedName>
</protein>
<feature type="chain" id="PRO_5047048539" description="Lipoprotein" evidence="2">
    <location>
        <begin position="25"/>
        <end position="79"/>
    </location>
</feature>
<evidence type="ECO:0000256" key="2">
    <source>
        <dbReference type="SAM" id="SignalP"/>
    </source>
</evidence>
<proteinExistence type="predicted"/>
<evidence type="ECO:0000313" key="3">
    <source>
        <dbReference type="EMBL" id="GAA4246691.1"/>
    </source>
</evidence>
<feature type="signal peptide" evidence="2">
    <location>
        <begin position="1"/>
        <end position="24"/>
    </location>
</feature>
<evidence type="ECO:0000313" key="4">
    <source>
        <dbReference type="Proteomes" id="UP001500620"/>
    </source>
</evidence>
<accession>A0ABP8D3G1</accession>
<dbReference type="EMBL" id="BAABAT010000003">
    <property type="protein sequence ID" value="GAA4246691.1"/>
    <property type="molecule type" value="Genomic_DNA"/>
</dbReference>
<evidence type="ECO:0000256" key="1">
    <source>
        <dbReference type="SAM" id="MobiDB-lite"/>
    </source>
</evidence>
<organism evidence="3 4">
    <name type="scientific">Dactylosporangium darangshiense</name>
    <dbReference type="NCBI Taxonomy" id="579108"/>
    <lineage>
        <taxon>Bacteria</taxon>
        <taxon>Bacillati</taxon>
        <taxon>Actinomycetota</taxon>
        <taxon>Actinomycetes</taxon>
        <taxon>Micromonosporales</taxon>
        <taxon>Micromonosporaceae</taxon>
        <taxon>Dactylosporangium</taxon>
    </lineage>
</organism>
<dbReference type="PROSITE" id="PS51257">
    <property type="entry name" value="PROKAR_LIPOPROTEIN"/>
    <property type="match status" value="1"/>
</dbReference>
<sequence length="79" mass="8074">MRRTLAIALAAGLLFLGGCGRARAHQPAAPAAPPAATTTTTGGANAESDKNVDDKNVDNMLDQVGQQLSNDAQPAEDED</sequence>
<keyword evidence="4" id="KW-1185">Reference proteome</keyword>
<feature type="region of interest" description="Disordered" evidence="1">
    <location>
        <begin position="23"/>
        <end position="79"/>
    </location>
</feature>
<evidence type="ECO:0008006" key="5">
    <source>
        <dbReference type="Google" id="ProtNLM"/>
    </source>
</evidence>
<gene>
    <name evidence="3" type="ORF">GCM10022255_019330</name>
</gene>
<feature type="compositionally biased region" description="Basic and acidic residues" evidence="1">
    <location>
        <begin position="47"/>
        <end position="57"/>
    </location>
</feature>
<name>A0ABP8D3G1_9ACTN</name>
<dbReference type="Proteomes" id="UP001500620">
    <property type="component" value="Unassembled WGS sequence"/>
</dbReference>